<organism evidence="2 3">
    <name type="scientific">Actinoplanes nipponensis</name>
    <dbReference type="NCBI Taxonomy" id="135950"/>
    <lineage>
        <taxon>Bacteria</taxon>
        <taxon>Bacillati</taxon>
        <taxon>Actinomycetota</taxon>
        <taxon>Actinomycetes</taxon>
        <taxon>Micromonosporales</taxon>
        <taxon>Micromonosporaceae</taxon>
        <taxon>Actinoplanes</taxon>
    </lineage>
</organism>
<feature type="transmembrane region" description="Helical" evidence="1">
    <location>
        <begin position="18"/>
        <end position="36"/>
    </location>
</feature>
<evidence type="ECO:0008006" key="4">
    <source>
        <dbReference type="Google" id="ProtNLM"/>
    </source>
</evidence>
<dbReference type="Proteomes" id="UP000647172">
    <property type="component" value="Unassembled WGS sequence"/>
</dbReference>
<keyword evidence="3" id="KW-1185">Reference proteome</keyword>
<dbReference type="AlphaFoldDB" id="A0A919JR57"/>
<name>A0A919JR57_9ACTN</name>
<dbReference type="EMBL" id="BOMQ01000092">
    <property type="protein sequence ID" value="GIE53950.1"/>
    <property type="molecule type" value="Genomic_DNA"/>
</dbReference>
<keyword evidence="1" id="KW-1133">Transmembrane helix</keyword>
<proteinExistence type="predicted"/>
<protein>
    <recommendedName>
        <fullName evidence="4">Cell wall-active antibiotics response LiaF-like C-terminal domain-containing protein</fullName>
    </recommendedName>
</protein>
<accession>A0A919JR57</accession>
<evidence type="ECO:0000256" key="1">
    <source>
        <dbReference type="SAM" id="Phobius"/>
    </source>
</evidence>
<evidence type="ECO:0000313" key="3">
    <source>
        <dbReference type="Proteomes" id="UP000647172"/>
    </source>
</evidence>
<reference evidence="2" key="1">
    <citation type="submission" date="2021-01" db="EMBL/GenBank/DDBJ databases">
        <title>Whole genome shotgun sequence of Actinoplanes nipponensis NBRC 14063.</title>
        <authorList>
            <person name="Komaki H."/>
            <person name="Tamura T."/>
        </authorList>
    </citation>
    <scope>NUCLEOTIDE SEQUENCE</scope>
    <source>
        <strain evidence="2">NBRC 14063</strain>
    </source>
</reference>
<evidence type="ECO:0000313" key="2">
    <source>
        <dbReference type="EMBL" id="GIE53950.1"/>
    </source>
</evidence>
<sequence length="203" mass="20319">MTTVPAPAGLGGRTAPRWGPLIAGLLVVAAGVAWLLDGLGVPVPWRVLPAVGLLAVGLAVLVLRRVPGALAAAGVLLLIAAILAALPVRRYAGPVGQRSVAPAATEWPVHTVVGIGELRVDLTERALPAGGRMEVAVGIGKLSLTVPAGGPVRVVSAVGSGDIEVDGRSVDNGIDAGWTQAGAGPAVDIDARVGLGLIEVWHE</sequence>
<keyword evidence="1" id="KW-0472">Membrane</keyword>
<keyword evidence="1" id="KW-0812">Transmembrane</keyword>
<dbReference type="RefSeq" id="WP_203776408.1">
    <property type="nucleotide sequence ID" value="NZ_BAAAYJ010000090.1"/>
</dbReference>
<feature type="transmembrane region" description="Helical" evidence="1">
    <location>
        <begin position="69"/>
        <end position="88"/>
    </location>
</feature>
<gene>
    <name evidence="2" type="ORF">Ani05nite_74840</name>
</gene>
<comment type="caution">
    <text evidence="2">The sequence shown here is derived from an EMBL/GenBank/DDBJ whole genome shotgun (WGS) entry which is preliminary data.</text>
</comment>
<feature type="transmembrane region" description="Helical" evidence="1">
    <location>
        <begin position="43"/>
        <end position="63"/>
    </location>
</feature>